<dbReference type="CDD" id="cd01846">
    <property type="entry name" value="fatty_acyltransferase_like"/>
    <property type="match status" value="1"/>
</dbReference>
<feature type="signal peptide" evidence="2">
    <location>
        <begin position="1"/>
        <end position="23"/>
    </location>
</feature>
<name>A0A420HMT5_9PEZI</name>
<dbReference type="InterPro" id="IPR036514">
    <property type="entry name" value="SGNH_hydro_sf"/>
</dbReference>
<accession>A0A420HMT5</accession>
<dbReference type="InterPro" id="IPR001087">
    <property type="entry name" value="GDSL"/>
</dbReference>
<evidence type="ECO:0000313" key="3">
    <source>
        <dbReference type="EMBL" id="RKF58709.1"/>
    </source>
</evidence>
<dbReference type="InterPro" id="IPR051058">
    <property type="entry name" value="GDSL_Est/Lipase"/>
</dbReference>
<evidence type="ECO:0000313" key="4">
    <source>
        <dbReference type="Proteomes" id="UP000285405"/>
    </source>
</evidence>
<keyword evidence="1" id="KW-0378">Hydrolase</keyword>
<feature type="chain" id="PRO_5019073782" evidence="2">
    <location>
        <begin position="24"/>
        <end position="362"/>
    </location>
</feature>
<dbReference type="Pfam" id="PF00657">
    <property type="entry name" value="Lipase_GDSL"/>
    <property type="match status" value="1"/>
</dbReference>
<dbReference type="OrthoDB" id="1600564at2759"/>
<dbReference type="Gene3D" id="3.40.50.1110">
    <property type="entry name" value="SGNH hydrolase"/>
    <property type="match status" value="1"/>
</dbReference>
<dbReference type="EMBL" id="MCBR01018118">
    <property type="protein sequence ID" value="RKF58709.1"/>
    <property type="molecule type" value="Genomic_DNA"/>
</dbReference>
<evidence type="ECO:0000256" key="2">
    <source>
        <dbReference type="SAM" id="SignalP"/>
    </source>
</evidence>
<dbReference type="Proteomes" id="UP000285405">
    <property type="component" value="Unassembled WGS sequence"/>
</dbReference>
<sequence>MAMLFEIWLWICTIILSIVTCRGAAVPEQTKSWIPSFMNLVAFGDSYTDETRLGYFTSHKGQAPPPGYLPPSSTRTAGGGVTWARVVSINTSARLYNYAVAGAVCDNKIVNRYVPILNGPFPDVVYEVNAFVADSKYIDPATNTSFYTNRYSDNTVYSMWIGTNDFGVGGFLTDSNLNGSTITTYVDCIFEKFDQIYATGGRYFVLMNLAPLELSPLYGMPNAGGLPKSSYWGDKPSNTSEVSGKIREYTKIVNALFDSRVPYELDVAKRYPNASIAIFDTNTLITDIYNTPNNYLTPPANPNQQYFKCEPVIGGNCTTRPEGLDHYLWFDELHPSAKTDEVIAGEFSNLLQGKSKYAKYWK</sequence>
<dbReference type="GO" id="GO:0016788">
    <property type="term" value="F:hydrolase activity, acting on ester bonds"/>
    <property type="evidence" value="ECO:0007669"/>
    <property type="project" value="InterPro"/>
</dbReference>
<evidence type="ECO:0000256" key="1">
    <source>
        <dbReference type="ARBA" id="ARBA00022801"/>
    </source>
</evidence>
<dbReference type="AlphaFoldDB" id="A0A420HMT5"/>
<dbReference type="SUPFAM" id="SSF52266">
    <property type="entry name" value="SGNH hydrolase"/>
    <property type="match status" value="1"/>
</dbReference>
<protein>
    <submittedName>
        <fullName evidence="3">Acetylesterase</fullName>
    </submittedName>
</protein>
<dbReference type="PANTHER" id="PTHR45648">
    <property type="entry name" value="GDSL LIPASE/ACYLHYDROLASE FAMILY PROTEIN (AFU_ORTHOLOGUE AFUA_4G14700)"/>
    <property type="match status" value="1"/>
</dbReference>
<organism evidence="3 4">
    <name type="scientific">Golovinomyces cichoracearum</name>
    <dbReference type="NCBI Taxonomy" id="62708"/>
    <lineage>
        <taxon>Eukaryota</taxon>
        <taxon>Fungi</taxon>
        <taxon>Dikarya</taxon>
        <taxon>Ascomycota</taxon>
        <taxon>Pezizomycotina</taxon>
        <taxon>Leotiomycetes</taxon>
        <taxon>Erysiphales</taxon>
        <taxon>Erysiphaceae</taxon>
        <taxon>Golovinomyces</taxon>
    </lineage>
</organism>
<proteinExistence type="predicted"/>
<comment type="caution">
    <text evidence="3">The sequence shown here is derived from an EMBL/GenBank/DDBJ whole genome shotgun (WGS) entry which is preliminary data.</text>
</comment>
<keyword evidence="2" id="KW-0732">Signal</keyword>
<reference evidence="3 4" key="1">
    <citation type="journal article" date="2018" name="BMC Genomics">
        <title>Comparative genome analyses reveal sequence features reflecting distinct modes of host-adaptation between dicot and monocot powdery mildew.</title>
        <authorList>
            <person name="Wu Y."/>
            <person name="Ma X."/>
            <person name="Pan Z."/>
            <person name="Kale S.D."/>
            <person name="Song Y."/>
            <person name="King H."/>
            <person name="Zhang Q."/>
            <person name="Presley C."/>
            <person name="Deng X."/>
            <person name="Wei C.I."/>
            <person name="Xiao S."/>
        </authorList>
    </citation>
    <scope>NUCLEOTIDE SEQUENCE [LARGE SCALE GENOMIC DNA]</scope>
    <source>
        <strain evidence="3">UCSC1</strain>
    </source>
</reference>
<dbReference type="PANTHER" id="PTHR45648:SF22">
    <property type="entry name" value="GDSL LIPASE_ACYLHYDROLASE FAMILY PROTEIN (AFU_ORTHOLOGUE AFUA_4G14700)"/>
    <property type="match status" value="1"/>
</dbReference>
<gene>
    <name evidence="3" type="ORF">GcC1_181015</name>
</gene>